<sequence length="261" mass="29574">MIFIVKEMFNGFHYLFPKGKFRIVLIALSAIAATISVSELLVMKFFATLVLNEDEFSREFLGWAITGFLLFFVLTRVSQYFQKSYRVKAFARSFRAAKKDRTAKEENKEWGMAFELSKVMSFATQLLAIIAFFFFLNPLLALVNLIILIAVLQFLGRVFQKQMLMQKELALKNRKKRVKPERRYSIRVKAGESGALMASGGTLILLGLLLYLSVGGQISPANALVIFLGARLQNAVISNTSRSLMRYANSSSRIDSDDDFE</sequence>
<organism evidence="6 7">
    <name type="scientific">Actinobacteria bacterium BACL2 MAG-121001-bin67</name>
    <dbReference type="NCBI Taxonomy" id="1655572"/>
    <lineage>
        <taxon>Bacteria</taxon>
        <taxon>Bacillati</taxon>
        <taxon>Actinomycetota</taxon>
        <taxon>Actinomycetes</taxon>
        <taxon>Actinomycetes incertae sedis</taxon>
        <taxon>ac1 cluster</taxon>
    </lineage>
</organism>
<keyword evidence="4 5" id="KW-0472">Membrane</keyword>
<dbReference type="GO" id="GO:0005886">
    <property type="term" value="C:plasma membrane"/>
    <property type="evidence" value="ECO:0007669"/>
    <property type="project" value="UniProtKB-SubCell"/>
</dbReference>
<evidence type="ECO:0000256" key="4">
    <source>
        <dbReference type="ARBA" id="ARBA00023136"/>
    </source>
</evidence>
<reference evidence="6 7" key="1">
    <citation type="submission" date="2015-10" db="EMBL/GenBank/DDBJ databases">
        <title>Metagenome-Assembled Genomes uncover a global brackish microbiome.</title>
        <authorList>
            <person name="Hugerth L.W."/>
            <person name="Larsson J."/>
            <person name="Alneberg J."/>
            <person name="Lindh M.V."/>
            <person name="Legrand C."/>
            <person name="Pinhassi J."/>
            <person name="Andersson A.F."/>
        </authorList>
    </citation>
    <scope>NUCLEOTIDE SEQUENCE [LARGE SCALE GENOMIC DNA]</scope>
    <source>
        <strain evidence="6">BACL2 MAG-121001-bin67</strain>
    </source>
</reference>
<evidence type="ECO:0000256" key="1">
    <source>
        <dbReference type="ARBA" id="ARBA00004651"/>
    </source>
</evidence>
<evidence type="ECO:0000313" key="7">
    <source>
        <dbReference type="Proteomes" id="UP000053349"/>
    </source>
</evidence>
<feature type="transmembrane region" description="Helical" evidence="5">
    <location>
        <begin position="21"/>
        <end position="40"/>
    </location>
</feature>
<feature type="transmembrane region" description="Helical" evidence="5">
    <location>
        <begin position="60"/>
        <end position="78"/>
    </location>
</feature>
<keyword evidence="2 5" id="KW-0812">Transmembrane</keyword>
<evidence type="ECO:0000313" key="6">
    <source>
        <dbReference type="EMBL" id="KRO32128.1"/>
    </source>
</evidence>
<protein>
    <submittedName>
        <fullName evidence="6">Uncharacterized protein</fullName>
    </submittedName>
</protein>
<dbReference type="SUPFAM" id="SSF90123">
    <property type="entry name" value="ABC transporter transmembrane region"/>
    <property type="match status" value="1"/>
</dbReference>
<dbReference type="EMBL" id="LIAW01000140">
    <property type="protein sequence ID" value="KRO32128.1"/>
    <property type="molecule type" value="Genomic_DNA"/>
</dbReference>
<dbReference type="GO" id="GO:0005524">
    <property type="term" value="F:ATP binding"/>
    <property type="evidence" value="ECO:0007669"/>
    <property type="project" value="InterPro"/>
</dbReference>
<dbReference type="AlphaFoldDB" id="A0A0R2P5M6"/>
<dbReference type="Proteomes" id="UP000053349">
    <property type="component" value="Unassembled WGS sequence"/>
</dbReference>
<evidence type="ECO:0000256" key="3">
    <source>
        <dbReference type="ARBA" id="ARBA00022989"/>
    </source>
</evidence>
<evidence type="ECO:0000256" key="2">
    <source>
        <dbReference type="ARBA" id="ARBA00022692"/>
    </source>
</evidence>
<proteinExistence type="predicted"/>
<comment type="caution">
    <text evidence="6">The sequence shown here is derived from an EMBL/GenBank/DDBJ whole genome shotgun (WGS) entry which is preliminary data.</text>
</comment>
<dbReference type="InterPro" id="IPR036640">
    <property type="entry name" value="ABC1_TM_sf"/>
</dbReference>
<name>A0A0R2P5M6_9ACTN</name>
<accession>A0A0R2P5M6</accession>
<feature type="transmembrane region" description="Helical" evidence="5">
    <location>
        <begin position="193"/>
        <end position="212"/>
    </location>
</feature>
<evidence type="ECO:0000256" key="5">
    <source>
        <dbReference type="SAM" id="Phobius"/>
    </source>
</evidence>
<gene>
    <name evidence="6" type="ORF">ABR64_06375</name>
</gene>
<keyword evidence="3 5" id="KW-1133">Transmembrane helix</keyword>
<comment type="subcellular location">
    <subcellularLocation>
        <location evidence="1">Cell membrane</location>
        <topology evidence="1">Multi-pass membrane protein</topology>
    </subcellularLocation>
</comment>